<evidence type="ECO:0000313" key="2">
    <source>
        <dbReference type="Proteomes" id="UP001304640"/>
    </source>
</evidence>
<sequence length="139" mass="15461">MSPYHVEHHGGLSEVPVYHCADILWSENPLIRNTGHTFRAYRDLLVNEVVGSEGLVCTCNGFTVGAIVIGPQGMDSHFPGLGRIVYYSVTSKRHPGATVALYRALTALLVAEGSEWYQTSRRRSLTEFTSKFRRVHRGA</sequence>
<organism evidence="1 2">
    <name type="scientific">Pseudomonas phage Ep4</name>
    <dbReference type="NCBI Taxonomy" id="3057492"/>
    <lineage>
        <taxon>Viruses</taxon>
        <taxon>Duplodnaviria</taxon>
        <taxon>Heunggongvirae</taxon>
        <taxon>Uroviricota</taxon>
        <taxon>Caudoviricetes</taxon>
        <taxon>Autographivirales</taxon>
        <taxon>Autoscriptoviridae</taxon>
        <taxon>Corkvirinae</taxon>
        <taxon>Actinidiaevirus</taxon>
        <taxon>Actinidiaevirus Ep4</taxon>
    </lineage>
</organism>
<name>A0AAU9ECA4_9CAUD</name>
<dbReference type="EMBL" id="LC776701">
    <property type="protein sequence ID" value="BEQ12891.1"/>
    <property type="molecule type" value="Genomic_DNA"/>
</dbReference>
<gene>
    <name evidence="1" type="ORF">Ep4_032</name>
</gene>
<dbReference type="Proteomes" id="UP001304640">
    <property type="component" value="Segment"/>
</dbReference>
<evidence type="ECO:0000313" key="1">
    <source>
        <dbReference type="EMBL" id="BEQ12891.1"/>
    </source>
</evidence>
<proteinExistence type="predicted"/>
<reference evidence="1 2" key="1">
    <citation type="submission" date="2023-07" db="EMBL/GenBank/DDBJ databases">
        <title>Complete genome sequence of Pseudomonas phage Ep4.</title>
        <authorList>
            <person name="Aono M."/>
            <person name="Yagi H."/>
            <person name="Kobayashi K."/>
        </authorList>
    </citation>
    <scope>NUCLEOTIDE SEQUENCE [LARGE SCALE GENOMIC DNA]</scope>
    <source>
        <strain evidence="1 2">Ep4</strain>
    </source>
</reference>
<accession>A0AAU9ECA4</accession>
<keyword evidence="2" id="KW-1185">Reference proteome</keyword>
<protein>
    <submittedName>
        <fullName evidence="1">Uncharacterized protein</fullName>
    </submittedName>
</protein>